<evidence type="ECO:0000256" key="7">
    <source>
        <dbReference type="HAMAP-Rule" id="MF_01147"/>
    </source>
</evidence>
<dbReference type="NCBIfam" id="TIGR00544">
    <property type="entry name" value="lgt"/>
    <property type="match status" value="1"/>
</dbReference>
<keyword evidence="2 7" id="KW-1003">Cell membrane</keyword>
<dbReference type="Proteomes" id="UP001595615">
    <property type="component" value="Unassembled WGS sequence"/>
</dbReference>
<accession>A0ABV7XDB8</accession>
<evidence type="ECO:0000313" key="9">
    <source>
        <dbReference type="Proteomes" id="UP001595615"/>
    </source>
</evidence>
<evidence type="ECO:0000256" key="5">
    <source>
        <dbReference type="ARBA" id="ARBA00022989"/>
    </source>
</evidence>
<name>A0ABV7XDB8_9SPHN</name>
<dbReference type="RefSeq" id="WP_380861549.1">
    <property type="nucleotide sequence ID" value="NZ_JBHRXV010000010.1"/>
</dbReference>
<comment type="similarity">
    <text evidence="1 7">Belongs to the Lgt family.</text>
</comment>
<evidence type="ECO:0000256" key="3">
    <source>
        <dbReference type="ARBA" id="ARBA00022679"/>
    </source>
</evidence>
<proteinExistence type="inferred from homology"/>
<feature type="transmembrane region" description="Helical" evidence="7">
    <location>
        <begin position="254"/>
        <end position="271"/>
    </location>
</feature>
<comment type="catalytic activity">
    <reaction evidence="7">
        <text>L-cysteinyl-[prolipoprotein] + a 1,2-diacyl-sn-glycero-3-phospho-(1'-sn-glycerol) = an S-1,2-diacyl-sn-glyceryl-L-cysteinyl-[prolipoprotein] + sn-glycerol 1-phosphate + H(+)</text>
        <dbReference type="Rhea" id="RHEA:56712"/>
        <dbReference type="Rhea" id="RHEA-COMP:14679"/>
        <dbReference type="Rhea" id="RHEA-COMP:14680"/>
        <dbReference type="ChEBI" id="CHEBI:15378"/>
        <dbReference type="ChEBI" id="CHEBI:29950"/>
        <dbReference type="ChEBI" id="CHEBI:57685"/>
        <dbReference type="ChEBI" id="CHEBI:64716"/>
        <dbReference type="ChEBI" id="CHEBI:140658"/>
        <dbReference type="EC" id="2.5.1.145"/>
    </reaction>
</comment>
<dbReference type="PROSITE" id="PS01311">
    <property type="entry name" value="LGT"/>
    <property type="match status" value="1"/>
</dbReference>
<comment type="subcellular location">
    <subcellularLocation>
        <location evidence="7">Cell membrane</location>
        <topology evidence="7">Multi-pass membrane protein</topology>
    </subcellularLocation>
</comment>
<protein>
    <recommendedName>
        <fullName evidence="7">Phosphatidylglycerol--prolipoprotein diacylglyceryl transferase</fullName>
        <ecNumber evidence="7">2.5.1.145</ecNumber>
    </recommendedName>
</protein>
<keyword evidence="9" id="KW-1185">Reference proteome</keyword>
<dbReference type="PANTHER" id="PTHR30589">
    <property type="entry name" value="PROLIPOPROTEIN DIACYLGLYCERYL TRANSFERASE"/>
    <property type="match status" value="1"/>
</dbReference>
<evidence type="ECO:0000313" key="8">
    <source>
        <dbReference type="EMBL" id="MFC3713248.1"/>
    </source>
</evidence>
<dbReference type="Pfam" id="PF01790">
    <property type="entry name" value="LGT"/>
    <property type="match status" value="1"/>
</dbReference>
<dbReference type="EMBL" id="JBHRXV010000010">
    <property type="protein sequence ID" value="MFC3713248.1"/>
    <property type="molecule type" value="Genomic_DNA"/>
</dbReference>
<feature type="transmembrane region" description="Helical" evidence="7">
    <location>
        <begin position="31"/>
        <end position="49"/>
    </location>
</feature>
<keyword evidence="5 7" id="KW-1133">Transmembrane helix</keyword>
<dbReference type="PANTHER" id="PTHR30589:SF0">
    <property type="entry name" value="PHOSPHATIDYLGLYCEROL--PROLIPOPROTEIN DIACYLGLYCERYL TRANSFERASE"/>
    <property type="match status" value="1"/>
</dbReference>
<comment type="pathway">
    <text evidence="7">Protein modification; lipoprotein biosynthesis (diacylglyceryl transfer).</text>
</comment>
<dbReference type="GO" id="GO:0008961">
    <property type="term" value="F:phosphatidylglycerol-prolipoprotein diacylglyceryl transferase activity"/>
    <property type="evidence" value="ECO:0007669"/>
    <property type="project" value="UniProtKB-EC"/>
</dbReference>
<keyword evidence="4 7" id="KW-0812">Transmembrane</keyword>
<comment type="caution">
    <text evidence="8">The sequence shown here is derived from an EMBL/GenBank/DDBJ whole genome shotgun (WGS) entry which is preliminary data.</text>
</comment>
<feature type="transmembrane region" description="Helical" evidence="7">
    <location>
        <begin position="186"/>
        <end position="204"/>
    </location>
</feature>
<feature type="transmembrane region" description="Helical" evidence="7">
    <location>
        <begin position="132"/>
        <end position="153"/>
    </location>
</feature>
<feature type="transmembrane region" description="Helical" evidence="7">
    <location>
        <begin position="69"/>
        <end position="88"/>
    </location>
</feature>
<dbReference type="EC" id="2.5.1.145" evidence="7"/>
<dbReference type="InterPro" id="IPR001640">
    <property type="entry name" value="Lgt"/>
</dbReference>
<comment type="function">
    <text evidence="7">Catalyzes the transfer of the diacylglyceryl group from phosphatidylglycerol to the sulfhydryl group of the N-terminal cysteine of a prolipoprotein, the first step in the formation of mature lipoproteins.</text>
</comment>
<dbReference type="HAMAP" id="MF_01147">
    <property type="entry name" value="Lgt"/>
    <property type="match status" value="1"/>
</dbReference>
<reference evidence="9" key="1">
    <citation type="journal article" date="2019" name="Int. J. Syst. Evol. Microbiol.">
        <title>The Global Catalogue of Microorganisms (GCM) 10K type strain sequencing project: providing services to taxonomists for standard genome sequencing and annotation.</title>
        <authorList>
            <consortium name="The Broad Institute Genomics Platform"/>
            <consortium name="The Broad Institute Genome Sequencing Center for Infectious Disease"/>
            <person name="Wu L."/>
            <person name="Ma J."/>
        </authorList>
    </citation>
    <scope>NUCLEOTIDE SEQUENCE [LARGE SCALE GENOMIC DNA]</scope>
    <source>
        <strain evidence="9">KCTC 42644</strain>
    </source>
</reference>
<keyword evidence="6 7" id="KW-0472">Membrane</keyword>
<evidence type="ECO:0000256" key="6">
    <source>
        <dbReference type="ARBA" id="ARBA00023136"/>
    </source>
</evidence>
<feature type="transmembrane region" description="Helical" evidence="7">
    <location>
        <begin position="216"/>
        <end position="234"/>
    </location>
</feature>
<evidence type="ECO:0000256" key="1">
    <source>
        <dbReference type="ARBA" id="ARBA00007150"/>
    </source>
</evidence>
<evidence type="ECO:0000256" key="4">
    <source>
        <dbReference type="ARBA" id="ARBA00022692"/>
    </source>
</evidence>
<organism evidence="8 9">
    <name type="scientific">Sphingoaurantiacus capsulatus</name>
    <dbReference type="NCBI Taxonomy" id="1771310"/>
    <lineage>
        <taxon>Bacteria</taxon>
        <taxon>Pseudomonadati</taxon>
        <taxon>Pseudomonadota</taxon>
        <taxon>Alphaproteobacteria</taxon>
        <taxon>Sphingomonadales</taxon>
        <taxon>Sphingosinicellaceae</taxon>
        <taxon>Sphingoaurantiacus</taxon>
    </lineage>
</organism>
<gene>
    <name evidence="7 8" type="primary">lgt</name>
    <name evidence="8" type="ORF">ACFOMD_11730</name>
</gene>
<sequence>MVDPINFAQTAIQFTDLGLDPIIFEIGPFALRWYSLAYIGGIIVAWWYILRMLKAPGAPASAKHIDSFITWITLGIILGGRLGYVLFYEPAKYLANPVDILKVWEGGMSFHGGLLGVVIAMWGFTRSNGLSFLRFADYIAVTIPFGLGFGRLANFINGELWGRTTDVPWGVIFPTGGDLPRHPSQLYEAILEGLVLFVILWWMFWKTDARYQPGKLMGTFALGYGAFRFFVEFYRESDSQLVEFAASTGLHMGQWLSLPLIIGGLYFIATAKGRRVRVEPIAGPAAQQ</sequence>
<feature type="binding site" evidence="7">
    <location>
        <position position="151"/>
    </location>
    <ligand>
        <name>a 1,2-diacyl-sn-glycero-3-phospho-(1'-sn-glycerol)</name>
        <dbReference type="ChEBI" id="CHEBI:64716"/>
    </ligand>
</feature>
<feature type="transmembrane region" description="Helical" evidence="7">
    <location>
        <begin position="108"/>
        <end position="125"/>
    </location>
</feature>
<evidence type="ECO:0000256" key="2">
    <source>
        <dbReference type="ARBA" id="ARBA00022475"/>
    </source>
</evidence>
<keyword evidence="3 7" id="KW-0808">Transferase</keyword>